<reference evidence="1 2" key="1">
    <citation type="submission" date="2019-03" db="EMBL/GenBank/DDBJ databases">
        <title>Genomic Encyclopedia of Type Strains, Phase IV (KMG-IV): sequencing the most valuable type-strain genomes for metagenomic binning, comparative biology and taxonomic classification.</title>
        <authorList>
            <person name="Goeker M."/>
        </authorList>
    </citation>
    <scope>NUCLEOTIDE SEQUENCE [LARGE SCALE GENOMIC DNA]</scope>
    <source>
        <strain evidence="1 2">DSM 45775</strain>
    </source>
</reference>
<proteinExistence type="predicted"/>
<accession>A0A4R6UWG0</accession>
<organism evidence="1 2">
    <name type="scientific">Actinomycetospora succinea</name>
    <dbReference type="NCBI Taxonomy" id="663603"/>
    <lineage>
        <taxon>Bacteria</taxon>
        <taxon>Bacillati</taxon>
        <taxon>Actinomycetota</taxon>
        <taxon>Actinomycetes</taxon>
        <taxon>Pseudonocardiales</taxon>
        <taxon>Pseudonocardiaceae</taxon>
        <taxon>Actinomycetospora</taxon>
    </lineage>
</organism>
<dbReference type="InterPro" id="IPR046037">
    <property type="entry name" value="DUF5995"/>
</dbReference>
<comment type="caution">
    <text evidence="1">The sequence shown here is derived from an EMBL/GenBank/DDBJ whole genome shotgun (WGS) entry which is preliminary data.</text>
</comment>
<protein>
    <submittedName>
        <fullName evidence="1">Uncharacterized protein</fullName>
    </submittedName>
</protein>
<dbReference type="RefSeq" id="WP_133829286.1">
    <property type="nucleotide sequence ID" value="NZ_BAABHR010000020.1"/>
</dbReference>
<dbReference type="EMBL" id="SNYO01000010">
    <property type="protein sequence ID" value="TDQ50223.1"/>
    <property type="molecule type" value="Genomic_DNA"/>
</dbReference>
<dbReference type="AlphaFoldDB" id="A0A4R6UWG0"/>
<sequence length="252" mass="29372">MPDPLEENKELLKPLAAQRPRKIEEVVAVLHDIREVADQLPGDGDRDGIACFTDLYHTITVDVLEKFEAGGLFFCKDFIVELDVQFALRYLRALDSWLLGRATPRCWEILFERRRKDRGEWRFAATGVNAHVNFDLAFALLDVWEQHPDDPLSAEREQRADYQAINKIFRDNMDQLCEDHDAPWTLWPTILEDGGWVDRAFNLGGDMLVRRTRDVAWREAAELWPQREREGYRDDKESELDRSARTLAGLFI</sequence>
<keyword evidence="2" id="KW-1185">Reference proteome</keyword>
<dbReference type="OrthoDB" id="583431at2"/>
<gene>
    <name evidence="1" type="ORF">EV188_110220</name>
</gene>
<evidence type="ECO:0000313" key="1">
    <source>
        <dbReference type="EMBL" id="TDQ50223.1"/>
    </source>
</evidence>
<name>A0A4R6UWG0_9PSEU</name>
<evidence type="ECO:0000313" key="2">
    <source>
        <dbReference type="Proteomes" id="UP000295705"/>
    </source>
</evidence>
<dbReference type="Pfam" id="PF19458">
    <property type="entry name" value="DUF5995"/>
    <property type="match status" value="1"/>
</dbReference>
<dbReference type="Proteomes" id="UP000295705">
    <property type="component" value="Unassembled WGS sequence"/>
</dbReference>